<dbReference type="Proteomes" id="UP000886700">
    <property type="component" value="Unplaced"/>
</dbReference>
<feature type="region of interest" description="Disordered" evidence="1">
    <location>
        <begin position="14"/>
        <end position="122"/>
    </location>
</feature>
<reference evidence="3" key="1">
    <citation type="submission" date="2025-08" db="UniProtKB">
        <authorList>
            <consortium name="RefSeq"/>
        </authorList>
    </citation>
    <scope>IDENTIFICATION</scope>
    <source>
        <tissue evidence="3">Liver</tissue>
    </source>
</reference>
<evidence type="ECO:0000313" key="2">
    <source>
        <dbReference type="Proteomes" id="UP000886700"/>
    </source>
</evidence>
<name>A0ABM2WDW4_MESAU</name>
<keyword evidence="2" id="KW-1185">Reference proteome</keyword>
<dbReference type="GeneID" id="121133947"/>
<evidence type="ECO:0000256" key="1">
    <source>
        <dbReference type="SAM" id="MobiDB-lite"/>
    </source>
</evidence>
<feature type="compositionally biased region" description="Low complexity" evidence="1">
    <location>
        <begin position="319"/>
        <end position="329"/>
    </location>
</feature>
<feature type="region of interest" description="Disordered" evidence="1">
    <location>
        <begin position="200"/>
        <end position="291"/>
    </location>
</feature>
<protein>
    <submittedName>
        <fullName evidence="3">Translation initiation factor IF-2-like</fullName>
    </submittedName>
</protein>
<feature type="compositionally biased region" description="Pro residues" evidence="1">
    <location>
        <begin position="75"/>
        <end position="92"/>
    </location>
</feature>
<feature type="region of interest" description="Disordered" evidence="1">
    <location>
        <begin position="313"/>
        <end position="335"/>
    </location>
</feature>
<accession>A0ABM2WDW4</accession>
<organism evidence="2 3">
    <name type="scientific">Mesocricetus auratus</name>
    <name type="common">Golden hamster</name>
    <dbReference type="NCBI Taxonomy" id="10036"/>
    <lineage>
        <taxon>Eukaryota</taxon>
        <taxon>Metazoa</taxon>
        <taxon>Chordata</taxon>
        <taxon>Craniata</taxon>
        <taxon>Vertebrata</taxon>
        <taxon>Euteleostomi</taxon>
        <taxon>Mammalia</taxon>
        <taxon>Eutheria</taxon>
        <taxon>Euarchontoglires</taxon>
        <taxon>Glires</taxon>
        <taxon>Rodentia</taxon>
        <taxon>Myomorpha</taxon>
        <taxon>Muroidea</taxon>
        <taxon>Cricetidae</taxon>
        <taxon>Cricetinae</taxon>
        <taxon>Mesocricetus</taxon>
    </lineage>
</organism>
<proteinExistence type="predicted"/>
<evidence type="ECO:0000313" key="3">
    <source>
        <dbReference type="RefSeq" id="XP_040587186.1"/>
    </source>
</evidence>
<feature type="compositionally biased region" description="Basic residues" evidence="1">
    <location>
        <begin position="24"/>
        <end position="36"/>
    </location>
</feature>
<sequence>MSSDAGPVSFALLLPEWRSEARARRPSQRPQVRRGRQQSQPSPRTLLLPRLGSPASTEKGAHPGGGSASSYFPTHPTPFPRPPAPDPPPPSRPRALSPALRPGGGCAGGPRPEPAPHRTALTPQRMLAATWIRGGKVLEAERLPAICSSLFVFSSRKGGGKRREKEREGRKRRGPLLRCPLAAQEAGGEILLTTNRLSPGISGNAKVHTGAAGSREGRARQALPSPAPCHPGGCGEARGSRNRCGDSTRPRLPSSSAPSTWGPPRGETRAPAGLATIPRVAPARRAPPRPRCRPALYSAPRLQLPPGPCAGHRCRPRPARSGAGRPQGALAFPDPRSGRPYRLRVRAETVLCAGTCRGVFAVRSQMFFHI</sequence>
<feature type="region of interest" description="Disordered" evidence="1">
    <location>
        <begin position="156"/>
        <end position="175"/>
    </location>
</feature>
<gene>
    <name evidence="3" type="primary">LOC121133947</name>
</gene>
<dbReference type="RefSeq" id="XP_040587186.1">
    <property type="nucleotide sequence ID" value="XM_040731252.1"/>
</dbReference>